<gene>
    <name evidence="2" type="ORF">ACFSR2_07585</name>
</gene>
<dbReference type="Proteomes" id="UP001597510">
    <property type="component" value="Unassembled WGS sequence"/>
</dbReference>
<keyword evidence="1" id="KW-0812">Transmembrane</keyword>
<protein>
    <submittedName>
        <fullName evidence="2">Uncharacterized protein</fullName>
    </submittedName>
</protein>
<feature type="transmembrane region" description="Helical" evidence="1">
    <location>
        <begin position="47"/>
        <end position="67"/>
    </location>
</feature>
<comment type="caution">
    <text evidence="2">The sequence shown here is derived from an EMBL/GenBank/DDBJ whole genome shotgun (WGS) entry which is preliminary data.</text>
</comment>
<organism evidence="2 3">
    <name type="scientific">Emticicia soli</name>
    <dbReference type="NCBI Taxonomy" id="2027878"/>
    <lineage>
        <taxon>Bacteria</taxon>
        <taxon>Pseudomonadati</taxon>
        <taxon>Bacteroidota</taxon>
        <taxon>Cytophagia</taxon>
        <taxon>Cytophagales</taxon>
        <taxon>Leadbetterellaceae</taxon>
        <taxon>Emticicia</taxon>
    </lineage>
</organism>
<evidence type="ECO:0000313" key="3">
    <source>
        <dbReference type="Proteomes" id="UP001597510"/>
    </source>
</evidence>
<keyword evidence="1" id="KW-0472">Membrane</keyword>
<proteinExistence type="predicted"/>
<accession>A0ABW5J6Q8</accession>
<sequence length="196" mass="22284">MEHKLDDFFRKKIESTEDTIPESSTFDEQAFWGELQKNIDKPQPKNWWKWVALAACIGGLALWGILLPKPLPQQPQTSRVKKIVESIKEKQDPITAVAPQKTKKQTPQVKPKQTIEPNKDLEIAVAELSFKPTPLPTQALVIKQDSIHINPVSAPTVMAEAKPQFKKIHVNEISNTEQSPMPQPKFKIRFAARNQH</sequence>
<name>A0ABW5J6Q8_9BACT</name>
<dbReference type="EMBL" id="JBHULC010000008">
    <property type="protein sequence ID" value="MFD2520737.1"/>
    <property type="molecule type" value="Genomic_DNA"/>
</dbReference>
<keyword evidence="1" id="KW-1133">Transmembrane helix</keyword>
<evidence type="ECO:0000256" key="1">
    <source>
        <dbReference type="SAM" id="Phobius"/>
    </source>
</evidence>
<evidence type="ECO:0000313" key="2">
    <source>
        <dbReference type="EMBL" id="MFD2520737.1"/>
    </source>
</evidence>
<dbReference type="RefSeq" id="WP_340235262.1">
    <property type="nucleotide sequence ID" value="NZ_JBBEWC010000003.1"/>
</dbReference>
<keyword evidence="3" id="KW-1185">Reference proteome</keyword>
<reference evidence="3" key="1">
    <citation type="journal article" date="2019" name="Int. J. Syst. Evol. Microbiol.">
        <title>The Global Catalogue of Microorganisms (GCM) 10K type strain sequencing project: providing services to taxonomists for standard genome sequencing and annotation.</title>
        <authorList>
            <consortium name="The Broad Institute Genomics Platform"/>
            <consortium name="The Broad Institute Genome Sequencing Center for Infectious Disease"/>
            <person name="Wu L."/>
            <person name="Ma J."/>
        </authorList>
    </citation>
    <scope>NUCLEOTIDE SEQUENCE [LARGE SCALE GENOMIC DNA]</scope>
    <source>
        <strain evidence="3">KCTC 52344</strain>
    </source>
</reference>